<organism evidence="3 4">
    <name type="scientific">Sphingobium jiangsuense</name>
    <dbReference type="NCBI Taxonomy" id="870476"/>
    <lineage>
        <taxon>Bacteria</taxon>
        <taxon>Pseudomonadati</taxon>
        <taxon>Pseudomonadota</taxon>
        <taxon>Alphaproteobacteria</taxon>
        <taxon>Sphingomonadales</taxon>
        <taxon>Sphingomonadaceae</taxon>
        <taxon>Sphingobium</taxon>
    </lineage>
</organism>
<protein>
    <submittedName>
        <fullName evidence="3">Uncharacterized protein</fullName>
    </submittedName>
</protein>
<evidence type="ECO:0000256" key="1">
    <source>
        <dbReference type="SAM" id="MobiDB-lite"/>
    </source>
</evidence>
<keyword evidence="2" id="KW-0472">Membrane</keyword>
<keyword evidence="2" id="KW-0812">Transmembrane</keyword>
<keyword evidence="2" id="KW-1133">Transmembrane helix</keyword>
<evidence type="ECO:0000313" key="3">
    <source>
        <dbReference type="EMBL" id="MBB3928421.1"/>
    </source>
</evidence>
<feature type="region of interest" description="Disordered" evidence="1">
    <location>
        <begin position="107"/>
        <end position="132"/>
    </location>
</feature>
<sequence>MRVLNISRGPRGLAFPPALWISLAVVLACALMPAGAPRTRMVGSAFDPSTVMVALKLKSERPRHVRPEAARPGRKLPPPIPMEAGYGLIQPVPAALQRGLAARAEAEIPPHIAPRHSDTIRDASLARAPPAA</sequence>
<comment type="caution">
    <text evidence="3">The sequence shown here is derived from an EMBL/GenBank/DDBJ whole genome shotgun (WGS) entry which is preliminary data.</text>
</comment>
<evidence type="ECO:0000313" key="4">
    <source>
        <dbReference type="Proteomes" id="UP000571950"/>
    </source>
</evidence>
<accession>A0A7W6FRR0</accession>
<keyword evidence="4" id="KW-1185">Reference proteome</keyword>
<reference evidence="3 4" key="1">
    <citation type="submission" date="2020-08" db="EMBL/GenBank/DDBJ databases">
        <title>Genomic Encyclopedia of Type Strains, Phase IV (KMG-IV): sequencing the most valuable type-strain genomes for metagenomic binning, comparative biology and taxonomic classification.</title>
        <authorList>
            <person name="Goeker M."/>
        </authorList>
    </citation>
    <scope>NUCLEOTIDE SEQUENCE [LARGE SCALE GENOMIC DNA]</scope>
    <source>
        <strain evidence="3 4">DSM 26189</strain>
    </source>
</reference>
<dbReference type="RefSeq" id="WP_188073699.1">
    <property type="nucleotide sequence ID" value="NZ_BSPS01000107.1"/>
</dbReference>
<dbReference type="AlphaFoldDB" id="A0A7W6FRR0"/>
<name>A0A7W6FRR0_9SPHN</name>
<gene>
    <name evidence="3" type="ORF">GGR43_004165</name>
</gene>
<proteinExistence type="predicted"/>
<evidence type="ECO:0000256" key="2">
    <source>
        <dbReference type="SAM" id="Phobius"/>
    </source>
</evidence>
<dbReference type="Proteomes" id="UP000571950">
    <property type="component" value="Unassembled WGS sequence"/>
</dbReference>
<dbReference type="PROSITE" id="PS51257">
    <property type="entry name" value="PROKAR_LIPOPROTEIN"/>
    <property type="match status" value="1"/>
</dbReference>
<dbReference type="EMBL" id="JACIDT010000024">
    <property type="protein sequence ID" value="MBB3928421.1"/>
    <property type="molecule type" value="Genomic_DNA"/>
</dbReference>
<feature type="transmembrane region" description="Helical" evidence="2">
    <location>
        <begin position="12"/>
        <end position="31"/>
    </location>
</feature>